<evidence type="ECO:0008006" key="5">
    <source>
        <dbReference type="Google" id="ProtNLM"/>
    </source>
</evidence>
<organism evidence="3 4">
    <name type="scientific">Phaeodactylum tricornutum (strain CCAP 1055/1)</name>
    <dbReference type="NCBI Taxonomy" id="556484"/>
    <lineage>
        <taxon>Eukaryota</taxon>
        <taxon>Sar</taxon>
        <taxon>Stramenopiles</taxon>
        <taxon>Ochrophyta</taxon>
        <taxon>Bacillariophyta</taxon>
        <taxon>Bacillariophyceae</taxon>
        <taxon>Bacillariophycidae</taxon>
        <taxon>Naviculales</taxon>
        <taxon>Phaeodactylaceae</taxon>
        <taxon>Phaeodactylum</taxon>
    </lineage>
</organism>
<dbReference type="PaxDb" id="2850-Phatr46647"/>
<name>B5Y3B6_PHATC</name>
<accession>B5Y3B6</accession>
<gene>
    <name evidence="3" type="ORF">PHATR_46647</name>
</gene>
<dbReference type="InParanoid" id="B5Y3B6"/>
<dbReference type="KEGG" id="pti:PHATR_46647"/>
<reference evidence="4" key="2">
    <citation type="submission" date="2008-08" db="EMBL/GenBank/DDBJ databases">
        <authorList>
            <consortium name="Diatom Consortium"/>
            <person name="Grigoriev I."/>
            <person name="Grimwood J."/>
            <person name="Kuo A."/>
            <person name="Otillar R.P."/>
            <person name="Salamov A."/>
            <person name="Detter J.C."/>
            <person name="Lindquist E."/>
            <person name="Shapiro H."/>
            <person name="Lucas S."/>
            <person name="Glavina del Rio T."/>
            <person name="Pitluck S."/>
            <person name="Rokhsar D."/>
            <person name="Bowler C."/>
        </authorList>
    </citation>
    <scope>GENOME REANNOTATION</scope>
    <source>
        <strain evidence="4">CCAP 1055/1</strain>
    </source>
</reference>
<reference evidence="3 4" key="1">
    <citation type="journal article" date="2008" name="Nature">
        <title>The Phaeodactylum genome reveals the evolutionary history of diatom genomes.</title>
        <authorList>
            <person name="Bowler C."/>
            <person name="Allen A.E."/>
            <person name="Badger J.H."/>
            <person name="Grimwood J."/>
            <person name="Jabbari K."/>
            <person name="Kuo A."/>
            <person name="Maheswari U."/>
            <person name="Martens C."/>
            <person name="Maumus F."/>
            <person name="Otillar R.P."/>
            <person name="Rayko E."/>
            <person name="Salamov A."/>
            <person name="Vandepoele K."/>
            <person name="Beszteri B."/>
            <person name="Gruber A."/>
            <person name="Heijde M."/>
            <person name="Katinka M."/>
            <person name="Mock T."/>
            <person name="Valentin K."/>
            <person name="Verret F."/>
            <person name="Berges J.A."/>
            <person name="Brownlee C."/>
            <person name="Cadoret J.P."/>
            <person name="Chiovitti A."/>
            <person name="Choi C.J."/>
            <person name="Coesel S."/>
            <person name="De Martino A."/>
            <person name="Detter J.C."/>
            <person name="Durkin C."/>
            <person name="Falciatore A."/>
            <person name="Fournet J."/>
            <person name="Haruta M."/>
            <person name="Huysman M.J."/>
            <person name="Jenkins B.D."/>
            <person name="Jiroutova K."/>
            <person name="Jorgensen R.E."/>
            <person name="Joubert Y."/>
            <person name="Kaplan A."/>
            <person name="Kroger N."/>
            <person name="Kroth P.G."/>
            <person name="La Roche J."/>
            <person name="Lindquist E."/>
            <person name="Lommer M."/>
            <person name="Martin-Jezequel V."/>
            <person name="Lopez P.J."/>
            <person name="Lucas S."/>
            <person name="Mangogna M."/>
            <person name="McGinnis K."/>
            <person name="Medlin L.K."/>
            <person name="Montsant A."/>
            <person name="Oudot-Le Secq M.P."/>
            <person name="Napoli C."/>
            <person name="Obornik M."/>
            <person name="Parker M.S."/>
            <person name="Petit J.L."/>
            <person name="Porcel B.M."/>
            <person name="Poulsen N."/>
            <person name="Robison M."/>
            <person name="Rychlewski L."/>
            <person name="Rynearson T.A."/>
            <person name="Schmutz J."/>
            <person name="Shapiro H."/>
            <person name="Siaut M."/>
            <person name="Stanley M."/>
            <person name="Sussman M.R."/>
            <person name="Taylor A.R."/>
            <person name="Vardi A."/>
            <person name="von Dassow P."/>
            <person name="Vyverman W."/>
            <person name="Willis A."/>
            <person name="Wyrwicz L.S."/>
            <person name="Rokhsar D.S."/>
            <person name="Weissenbach J."/>
            <person name="Armbrust E.V."/>
            <person name="Green B.R."/>
            <person name="Van de Peer Y."/>
            <person name="Grigoriev I.V."/>
        </authorList>
    </citation>
    <scope>NUCLEOTIDE SEQUENCE [LARGE SCALE GENOMIC DNA]</scope>
    <source>
        <strain evidence="3 4">CCAP 1055/1</strain>
    </source>
</reference>
<keyword evidence="4" id="KW-1185">Reference proteome</keyword>
<proteinExistence type="predicted"/>
<dbReference type="HOGENOM" id="CLU_587236_0_0_1"/>
<dbReference type="CDD" id="cd14686">
    <property type="entry name" value="bZIP"/>
    <property type="match status" value="1"/>
</dbReference>
<dbReference type="GeneID" id="7204573"/>
<dbReference type="EMBL" id="CP001141">
    <property type="protein sequence ID" value="ACI65090.1"/>
    <property type="molecule type" value="Genomic_DNA"/>
</dbReference>
<protein>
    <recommendedName>
        <fullName evidence="5">BZIP domain-containing protein</fullName>
    </recommendedName>
</protein>
<dbReference type="RefSeq" id="XP_002185620.1">
    <property type="nucleotide sequence ID" value="XM_002185584.1"/>
</dbReference>
<dbReference type="Proteomes" id="UP000000759">
    <property type="component" value="Chromosome 11"/>
</dbReference>
<evidence type="ECO:0000313" key="3">
    <source>
        <dbReference type="EMBL" id="ACI65090.1"/>
    </source>
</evidence>
<keyword evidence="1" id="KW-0175">Coiled coil</keyword>
<evidence type="ECO:0000256" key="1">
    <source>
        <dbReference type="SAM" id="Coils"/>
    </source>
</evidence>
<sequence length="466" mass="50642">MASVPTHLVGNTVITDTSYQPVSSLLPAAGNQLASLTSASVTLHNAGEPHSMHANQTNIATSASSLSCDESLPLCVPSKKRTHSSRETEVTSSAESESRASSSVEFFPHTAECNRRIPTRGIDSQLTAQEQKQRHYKPTTMVLRDSQPLSTLGTMPDLGTMERQLHVRPGITPDVAKTAAKREYNRRNAARVRMRNKGLVSDLQKKIANLAQHEAELQRANEVLQAKVEVLEKQYQDLLQARKMEYNGAIIKPPPTQTSLEALLATGLRQETNTPVAAPTPQLTSPSALGGLDESILQLLWRIVLQQYQQQMLQGAPAPPQHATCDSVETMKLLQSLLANSANVPAVTSCQKPSNDWSTLNPAMSSGLAPKVYRNDASNVHMPYAYHQTPAPATQVQIQESIQEQLRALQAGGGKGGFPSFAPAPMRNSQSATLPDILRALLQNGQAPTPTTQTDPHLRQFWQSGK</sequence>
<feature type="region of interest" description="Disordered" evidence="2">
    <location>
        <begin position="76"/>
        <end position="104"/>
    </location>
</feature>
<feature type="compositionally biased region" description="Low complexity" evidence="2">
    <location>
        <begin position="90"/>
        <end position="104"/>
    </location>
</feature>
<dbReference type="AlphaFoldDB" id="B5Y3B6"/>
<feature type="coiled-coil region" evidence="1">
    <location>
        <begin position="200"/>
        <end position="241"/>
    </location>
</feature>
<evidence type="ECO:0000313" key="4">
    <source>
        <dbReference type="Proteomes" id="UP000000759"/>
    </source>
</evidence>
<dbReference type="Gene3D" id="1.20.5.170">
    <property type="match status" value="1"/>
</dbReference>
<evidence type="ECO:0000256" key="2">
    <source>
        <dbReference type="SAM" id="MobiDB-lite"/>
    </source>
</evidence>